<sequence>MDSDDIASLCASLSITHSDGPVQILDEQVNEGMEIESVTGKLVIRTFTFHFHNKQDLERVLAGGPWSFDSALIAMELPDGKGSIESLSFNQSDFWTEVHREIV</sequence>
<evidence type="ECO:0000313" key="1">
    <source>
        <dbReference type="EMBL" id="TXG47898.1"/>
    </source>
</evidence>
<gene>
    <name evidence="1" type="ORF">EZV62_027192</name>
</gene>
<reference evidence="2" key="1">
    <citation type="journal article" date="2019" name="Gigascience">
        <title>De novo genome assembly of the endangered Acer yangbiense, a plant species with extremely small populations endemic to Yunnan Province, China.</title>
        <authorList>
            <person name="Yang J."/>
            <person name="Wariss H.M."/>
            <person name="Tao L."/>
            <person name="Zhang R."/>
            <person name="Yun Q."/>
            <person name="Hollingsworth P."/>
            <person name="Dao Z."/>
            <person name="Luo G."/>
            <person name="Guo H."/>
            <person name="Ma Y."/>
            <person name="Sun W."/>
        </authorList>
    </citation>
    <scope>NUCLEOTIDE SEQUENCE [LARGE SCALE GENOMIC DNA]</scope>
    <source>
        <strain evidence="2">cv. Malutang</strain>
    </source>
</reference>
<keyword evidence="2" id="KW-1185">Reference proteome</keyword>
<evidence type="ECO:0000313" key="2">
    <source>
        <dbReference type="Proteomes" id="UP000323000"/>
    </source>
</evidence>
<evidence type="ECO:0008006" key="3">
    <source>
        <dbReference type="Google" id="ProtNLM"/>
    </source>
</evidence>
<dbReference type="EMBL" id="VAHF01000013">
    <property type="protein sequence ID" value="TXG47898.1"/>
    <property type="molecule type" value="Genomic_DNA"/>
</dbReference>
<protein>
    <recommendedName>
        <fullName evidence="3">DUF4283 domain-containing protein</fullName>
    </recommendedName>
</protein>
<dbReference type="Proteomes" id="UP000323000">
    <property type="component" value="Chromosome 13"/>
</dbReference>
<comment type="caution">
    <text evidence="1">The sequence shown here is derived from an EMBL/GenBank/DDBJ whole genome shotgun (WGS) entry which is preliminary data.</text>
</comment>
<dbReference type="AlphaFoldDB" id="A0A5C7GT43"/>
<organism evidence="1 2">
    <name type="scientific">Acer yangbiense</name>
    <dbReference type="NCBI Taxonomy" id="1000413"/>
    <lineage>
        <taxon>Eukaryota</taxon>
        <taxon>Viridiplantae</taxon>
        <taxon>Streptophyta</taxon>
        <taxon>Embryophyta</taxon>
        <taxon>Tracheophyta</taxon>
        <taxon>Spermatophyta</taxon>
        <taxon>Magnoliopsida</taxon>
        <taxon>eudicotyledons</taxon>
        <taxon>Gunneridae</taxon>
        <taxon>Pentapetalae</taxon>
        <taxon>rosids</taxon>
        <taxon>malvids</taxon>
        <taxon>Sapindales</taxon>
        <taxon>Sapindaceae</taxon>
        <taxon>Hippocastanoideae</taxon>
        <taxon>Acereae</taxon>
        <taxon>Acer</taxon>
    </lineage>
</organism>
<name>A0A5C7GT43_9ROSI</name>
<accession>A0A5C7GT43</accession>
<proteinExistence type="predicted"/>
<dbReference type="OrthoDB" id="991656at2759"/>